<reference evidence="3 4" key="1">
    <citation type="submission" date="2019-02" db="EMBL/GenBank/DDBJ databases">
        <title>Deep-cultivation of Planctomycetes and their phenomic and genomic characterization uncovers novel biology.</title>
        <authorList>
            <person name="Wiegand S."/>
            <person name="Jogler M."/>
            <person name="Boedeker C."/>
            <person name="Pinto D."/>
            <person name="Vollmers J."/>
            <person name="Rivas-Marin E."/>
            <person name="Kohn T."/>
            <person name="Peeters S.H."/>
            <person name="Heuer A."/>
            <person name="Rast P."/>
            <person name="Oberbeckmann S."/>
            <person name="Bunk B."/>
            <person name="Jeske O."/>
            <person name="Meyerdierks A."/>
            <person name="Storesund J.E."/>
            <person name="Kallscheuer N."/>
            <person name="Luecker S."/>
            <person name="Lage O.M."/>
            <person name="Pohl T."/>
            <person name="Merkel B.J."/>
            <person name="Hornburger P."/>
            <person name="Mueller R.-W."/>
            <person name="Bruemmer F."/>
            <person name="Labrenz M."/>
            <person name="Spormann A.M."/>
            <person name="Op den Camp H."/>
            <person name="Overmann J."/>
            <person name="Amann R."/>
            <person name="Jetten M.S.M."/>
            <person name="Mascher T."/>
            <person name="Medema M.H."/>
            <person name="Devos D.P."/>
            <person name="Kaster A.-K."/>
            <person name="Ovreas L."/>
            <person name="Rohde M."/>
            <person name="Galperin M.Y."/>
            <person name="Jogler C."/>
        </authorList>
    </citation>
    <scope>NUCLEOTIDE SEQUENCE [LARGE SCALE GENOMIC DNA]</scope>
    <source>
        <strain evidence="3 4">Pan161</strain>
    </source>
</reference>
<proteinExistence type="predicted"/>
<feature type="transmembrane region" description="Helical" evidence="2">
    <location>
        <begin position="479"/>
        <end position="501"/>
    </location>
</feature>
<keyword evidence="2" id="KW-0812">Transmembrane</keyword>
<feature type="transmembrane region" description="Helical" evidence="2">
    <location>
        <begin position="141"/>
        <end position="159"/>
    </location>
</feature>
<keyword evidence="4" id="KW-1185">Reference proteome</keyword>
<dbReference type="PANTHER" id="PTHR31061">
    <property type="entry name" value="LD22376P"/>
    <property type="match status" value="1"/>
</dbReference>
<evidence type="ECO:0000256" key="2">
    <source>
        <dbReference type="SAM" id="Phobius"/>
    </source>
</evidence>
<feature type="transmembrane region" description="Helical" evidence="2">
    <location>
        <begin position="325"/>
        <end position="343"/>
    </location>
</feature>
<feature type="compositionally biased region" description="Low complexity" evidence="1">
    <location>
        <begin position="17"/>
        <end position="31"/>
    </location>
</feature>
<evidence type="ECO:0000313" key="4">
    <source>
        <dbReference type="Proteomes" id="UP000316855"/>
    </source>
</evidence>
<dbReference type="AlphaFoldDB" id="A0A517V7N0"/>
<dbReference type="PANTHER" id="PTHR31061:SF24">
    <property type="entry name" value="LD22376P"/>
    <property type="match status" value="1"/>
</dbReference>
<feature type="transmembrane region" description="Helical" evidence="2">
    <location>
        <begin position="171"/>
        <end position="189"/>
    </location>
</feature>
<keyword evidence="2" id="KW-1133">Transmembrane helix</keyword>
<feature type="transmembrane region" description="Helical" evidence="2">
    <location>
        <begin position="78"/>
        <end position="98"/>
    </location>
</feature>
<organism evidence="3 4">
    <name type="scientific">Gimesia algae</name>
    <dbReference type="NCBI Taxonomy" id="2527971"/>
    <lineage>
        <taxon>Bacteria</taxon>
        <taxon>Pseudomonadati</taxon>
        <taxon>Planctomycetota</taxon>
        <taxon>Planctomycetia</taxon>
        <taxon>Planctomycetales</taxon>
        <taxon>Planctomycetaceae</taxon>
        <taxon>Gimesia</taxon>
    </lineage>
</organism>
<feature type="transmembrane region" description="Helical" evidence="2">
    <location>
        <begin position="227"/>
        <end position="245"/>
    </location>
</feature>
<evidence type="ECO:0000256" key="1">
    <source>
        <dbReference type="SAM" id="MobiDB-lite"/>
    </source>
</evidence>
<protein>
    <submittedName>
        <fullName evidence="3">Uncharacterized protein</fullName>
    </submittedName>
</protein>
<keyword evidence="2" id="KW-0472">Membrane</keyword>
<dbReference type="KEGG" id="gax:Pan161_06480"/>
<dbReference type="EMBL" id="CP036343">
    <property type="protein sequence ID" value="QDT89023.1"/>
    <property type="molecule type" value="Genomic_DNA"/>
</dbReference>
<name>A0A517V7N0_9PLAN</name>
<feature type="transmembrane region" description="Helical" evidence="2">
    <location>
        <begin position="428"/>
        <end position="449"/>
    </location>
</feature>
<feature type="transmembrane region" description="Helical" evidence="2">
    <location>
        <begin position="396"/>
        <end position="416"/>
    </location>
</feature>
<evidence type="ECO:0000313" key="3">
    <source>
        <dbReference type="EMBL" id="QDT89023.1"/>
    </source>
</evidence>
<accession>A0A517V7N0</accession>
<sequence>MLSDSCHTLATFQSSVNQMSQNNPNSDSQNSETIPLQKTPGVEVSAEVEPARAVTEQDLRLKEKKKPEANQRLVSLDAYRGFVMLAMASGGLAVASVVRNSPEVLDQYNGTQWETSWKTLWQTLSYQLSHVEWTGSAFWDLIQPSFMFMVGVSMPFSVRKRKQKGDSTFKIWMHAIFRAVLLVALGVFLSSQAGPQTNFTFANVLCQIGLGYLVVFFYVNRSFVTQLIGVATILGGYWFFFYQYMPPEDELAAVKTYLKEVQHKDEAEWSQFSGIGSAWNKHTNAAAAVDRQFLNMFPRYDNPKDDPDQGDTFWVNNGGYQTLNFIPSIATMLFGLMAGQLLISNRLEKRKIKWLLQAGLICFGISMLLDTSIWPVNINNWEWHLVPIVKRIWSPGWALFSAGWAFWFLAVFYWIIDVKGYKRWAFPLVVVGMNSIAMYCMAQLMRPWITKSLKIHLNTLDQATGWTVYDSLFVADCPYSPIAVSATVLFVLWLICLWMYLQRIFIKI</sequence>
<gene>
    <name evidence="3" type="ORF">Pan161_06480</name>
</gene>
<feature type="region of interest" description="Disordered" evidence="1">
    <location>
        <begin position="15"/>
        <end position="49"/>
    </location>
</feature>
<feature type="transmembrane region" description="Helical" evidence="2">
    <location>
        <begin position="355"/>
        <end position="376"/>
    </location>
</feature>
<feature type="transmembrane region" description="Helical" evidence="2">
    <location>
        <begin position="201"/>
        <end position="220"/>
    </location>
</feature>
<dbReference type="OrthoDB" id="9788724at2"/>
<dbReference type="Proteomes" id="UP000316855">
    <property type="component" value="Chromosome"/>
</dbReference>